<proteinExistence type="predicted"/>
<dbReference type="RefSeq" id="WP_171442825.1">
    <property type="nucleotide sequence ID" value="NZ_JABFNS010000067.1"/>
</dbReference>
<sequence length="332" mass="37562">MIWRTDVERCAGRREADMKPHMLTFFCELEAEPLRELFATPGVVEDLAALEAGVSLGLLDLGPERAQVVQRLNRMGIPVTAWLLLPTDEGYWFHAGNVAQATARYEAFQAWTAEHHLAWEGVGLDIEPDIRELRRWMEGGWRQLGEILPRLVQGRRVRDARAGYARLMERIRADGYRVDAYQFPIIVDERESRSTLVQRLAGVLDLPADREVLMLYTSFLRPHGPSVLWSYGPGSQSLAVGVTGGGVELPGAFAAKPLDWTEFSRDLRLAVRWTHDLHVFSLEGCVQQGFLNRLRTFDWDAPVTPPATAARRVDAVRRAARLLLRTSAWVLR</sequence>
<name>A0A7Y4IJW8_MYXXA</name>
<organism evidence="1 2">
    <name type="scientific">Myxococcus xanthus</name>
    <dbReference type="NCBI Taxonomy" id="34"/>
    <lineage>
        <taxon>Bacteria</taxon>
        <taxon>Pseudomonadati</taxon>
        <taxon>Myxococcota</taxon>
        <taxon>Myxococcia</taxon>
        <taxon>Myxococcales</taxon>
        <taxon>Cystobacterineae</taxon>
        <taxon>Myxococcaceae</taxon>
        <taxon>Myxococcus</taxon>
    </lineage>
</organism>
<dbReference type="AlphaFoldDB" id="A0A7Y4IJW8"/>
<protein>
    <submittedName>
        <fullName evidence="1">Uncharacterized protein</fullName>
    </submittedName>
</protein>
<evidence type="ECO:0000313" key="1">
    <source>
        <dbReference type="EMBL" id="NOJ80671.1"/>
    </source>
</evidence>
<evidence type="ECO:0000313" key="2">
    <source>
        <dbReference type="Proteomes" id="UP000533080"/>
    </source>
</evidence>
<dbReference type="EMBL" id="JABFNT010000064">
    <property type="protein sequence ID" value="NOJ80671.1"/>
    <property type="molecule type" value="Genomic_DNA"/>
</dbReference>
<reference evidence="1 2" key="1">
    <citation type="submission" date="2020-05" db="EMBL/GenBank/DDBJ databases">
        <authorList>
            <person name="Whitworth D."/>
        </authorList>
    </citation>
    <scope>NUCLEOTIDE SEQUENCE [LARGE SCALE GENOMIC DNA]</scope>
    <source>
        <strain evidence="1 2">AM005</strain>
    </source>
</reference>
<gene>
    <name evidence="1" type="ORF">HNV28_20460</name>
</gene>
<dbReference type="Proteomes" id="UP000533080">
    <property type="component" value="Unassembled WGS sequence"/>
</dbReference>
<comment type="caution">
    <text evidence="1">The sequence shown here is derived from an EMBL/GenBank/DDBJ whole genome shotgun (WGS) entry which is preliminary data.</text>
</comment>
<accession>A0A7Y4IJW8</accession>